<dbReference type="Proteomes" id="UP000186955">
    <property type="component" value="Unassembled WGS sequence"/>
</dbReference>
<accession>A0A1Q5UA18</accession>
<comment type="caution">
    <text evidence="1">The sequence shown here is derived from an EMBL/GenBank/DDBJ whole genome shotgun (WGS) entry which is preliminary data.</text>
</comment>
<proteinExistence type="predicted"/>
<evidence type="ECO:0000313" key="2">
    <source>
        <dbReference type="Proteomes" id="UP000186955"/>
    </source>
</evidence>
<organism evidence="1 2">
    <name type="scientific">Penicillium subrubescens</name>
    <dbReference type="NCBI Taxonomy" id="1316194"/>
    <lineage>
        <taxon>Eukaryota</taxon>
        <taxon>Fungi</taxon>
        <taxon>Dikarya</taxon>
        <taxon>Ascomycota</taxon>
        <taxon>Pezizomycotina</taxon>
        <taxon>Eurotiomycetes</taxon>
        <taxon>Eurotiomycetidae</taxon>
        <taxon>Eurotiales</taxon>
        <taxon>Aspergillaceae</taxon>
        <taxon>Penicillium</taxon>
    </lineage>
</organism>
<sequence length="54" mass="6255">MENGGTDWYTRTSPRFEVDVGNEKYGWLAKSMFLGNLKPPKRPGYVEIDVYEVL</sequence>
<protein>
    <submittedName>
        <fullName evidence="1">Uncharacterized protein</fullName>
    </submittedName>
</protein>
<evidence type="ECO:0000313" key="1">
    <source>
        <dbReference type="EMBL" id="OKP09315.1"/>
    </source>
</evidence>
<dbReference type="Pfam" id="PF11578">
    <property type="entry name" value="DUF3237"/>
    <property type="match status" value="1"/>
</dbReference>
<dbReference type="EMBL" id="MNBE01000552">
    <property type="protein sequence ID" value="OKP09315.1"/>
    <property type="molecule type" value="Genomic_DNA"/>
</dbReference>
<dbReference type="Gene3D" id="2.40.160.20">
    <property type="match status" value="1"/>
</dbReference>
<dbReference type="AlphaFoldDB" id="A0A1Q5UA18"/>
<reference evidence="1 2" key="1">
    <citation type="submission" date="2016-10" db="EMBL/GenBank/DDBJ databases">
        <title>Genome sequence of the ascomycete fungus Penicillium subrubescens.</title>
        <authorList>
            <person name="De Vries R.P."/>
            <person name="Peng M."/>
            <person name="Dilokpimol A."/>
            <person name="Hilden K."/>
            <person name="Makela M.R."/>
            <person name="Grigoriev I."/>
            <person name="Riley R."/>
            <person name="Granchi Z."/>
        </authorList>
    </citation>
    <scope>NUCLEOTIDE SEQUENCE [LARGE SCALE GENOMIC DNA]</scope>
    <source>
        <strain evidence="1 2">CBS 132785</strain>
    </source>
</reference>
<keyword evidence="2" id="KW-1185">Reference proteome</keyword>
<name>A0A1Q5UA18_9EURO</name>
<gene>
    <name evidence="1" type="ORF">PENSUB_5401</name>
</gene>